<accession>A0A7C5DX49</accession>
<feature type="transmembrane region" description="Helical" evidence="7">
    <location>
        <begin position="199"/>
        <end position="227"/>
    </location>
</feature>
<evidence type="ECO:0000256" key="4">
    <source>
        <dbReference type="ARBA" id="ARBA00022692"/>
    </source>
</evidence>
<dbReference type="Pfam" id="PF00528">
    <property type="entry name" value="BPD_transp_1"/>
    <property type="match status" value="1"/>
</dbReference>
<feature type="transmembrane region" description="Helical" evidence="7">
    <location>
        <begin position="261"/>
        <end position="280"/>
    </location>
</feature>
<protein>
    <submittedName>
        <fullName evidence="9">Sugar ABC transporter permease</fullName>
    </submittedName>
</protein>
<evidence type="ECO:0000256" key="3">
    <source>
        <dbReference type="ARBA" id="ARBA00022475"/>
    </source>
</evidence>
<keyword evidence="4 7" id="KW-0812">Transmembrane</keyword>
<evidence type="ECO:0000256" key="7">
    <source>
        <dbReference type="RuleBase" id="RU363032"/>
    </source>
</evidence>
<dbReference type="GO" id="GO:0055085">
    <property type="term" value="P:transmembrane transport"/>
    <property type="evidence" value="ECO:0007669"/>
    <property type="project" value="InterPro"/>
</dbReference>
<evidence type="ECO:0000256" key="5">
    <source>
        <dbReference type="ARBA" id="ARBA00022989"/>
    </source>
</evidence>
<keyword evidence="6 7" id="KW-0472">Membrane</keyword>
<keyword evidence="5 7" id="KW-1133">Transmembrane helix</keyword>
<organism evidence="9">
    <name type="scientific">Kosmotoga arenicorallina</name>
    <dbReference type="NCBI Taxonomy" id="688066"/>
    <lineage>
        <taxon>Bacteria</taxon>
        <taxon>Thermotogati</taxon>
        <taxon>Thermotogota</taxon>
        <taxon>Thermotogae</taxon>
        <taxon>Kosmotogales</taxon>
        <taxon>Kosmotogaceae</taxon>
        <taxon>Kosmotoga</taxon>
    </lineage>
</organism>
<sequence length="291" mass="33176">MASLKSKDRKFGWGLISIYLAYTAVFWGYPFVWMVVLAFSKWNYFSPLKFVGLANFVRIFQDSTFIRVMLNTVNFLAYLVPMVLFASLAFAIVLAKLRYFRTFIMLSFLVANVSSGVAYSIMFSNIFAVNGPLNKLIYKLFGFTIPWFSDPQLAVFSICLIVTWKFIGYYGLILYAGLQAIPSNLYEAARLDGANRRTIFWKITLPLLNPSLITVVVLSTMLTFGIFTEPYMITGGGPMQRTTTFLIYMYDTAFKRINPSYATTVAVVTAMMSYGLVMLIRRLFEKEVSFV</sequence>
<feature type="transmembrane region" description="Helical" evidence="7">
    <location>
        <begin position="12"/>
        <end position="39"/>
    </location>
</feature>
<dbReference type="InterPro" id="IPR050809">
    <property type="entry name" value="UgpAE/MalFG_permease"/>
</dbReference>
<evidence type="ECO:0000256" key="1">
    <source>
        <dbReference type="ARBA" id="ARBA00004651"/>
    </source>
</evidence>
<feature type="transmembrane region" description="Helical" evidence="7">
    <location>
        <begin position="106"/>
        <end position="133"/>
    </location>
</feature>
<feature type="domain" description="ABC transmembrane type-1" evidence="8">
    <location>
        <begin position="69"/>
        <end position="280"/>
    </location>
</feature>
<comment type="caution">
    <text evidence="9">The sequence shown here is derived from an EMBL/GenBank/DDBJ whole genome shotgun (WGS) entry which is preliminary data.</text>
</comment>
<feature type="transmembrane region" description="Helical" evidence="7">
    <location>
        <begin position="153"/>
        <end position="178"/>
    </location>
</feature>
<evidence type="ECO:0000256" key="6">
    <source>
        <dbReference type="ARBA" id="ARBA00023136"/>
    </source>
</evidence>
<dbReference type="EMBL" id="DRTH01000154">
    <property type="protein sequence ID" value="HHF08639.1"/>
    <property type="molecule type" value="Genomic_DNA"/>
</dbReference>
<dbReference type="PROSITE" id="PS50928">
    <property type="entry name" value="ABC_TM1"/>
    <property type="match status" value="1"/>
</dbReference>
<dbReference type="PANTHER" id="PTHR43227:SF11">
    <property type="entry name" value="BLL4140 PROTEIN"/>
    <property type="match status" value="1"/>
</dbReference>
<feature type="transmembrane region" description="Helical" evidence="7">
    <location>
        <begin position="75"/>
        <end position="94"/>
    </location>
</feature>
<evidence type="ECO:0000256" key="2">
    <source>
        <dbReference type="ARBA" id="ARBA00022448"/>
    </source>
</evidence>
<comment type="subcellular location">
    <subcellularLocation>
        <location evidence="1 7">Cell membrane</location>
        <topology evidence="1 7">Multi-pass membrane protein</topology>
    </subcellularLocation>
</comment>
<dbReference type="AlphaFoldDB" id="A0A7C5DX49"/>
<gene>
    <name evidence="9" type="ORF">ENL26_02560</name>
</gene>
<keyword evidence="2 7" id="KW-0813">Transport</keyword>
<dbReference type="CDD" id="cd06261">
    <property type="entry name" value="TM_PBP2"/>
    <property type="match status" value="1"/>
</dbReference>
<dbReference type="Gene3D" id="1.10.3720.10">
    <property type="entry name" value="MetI-like"/>
    <property type="match status" value="1"/>
</dbReference>
<keyword evidence="3" id="KW-1003">Cell membrane</keyword>
<dbReference type="Proteomes" id="UP000886129">
    <property type="component" value="Unassembled WGS sequence"/>
</dbReference>
<evidence type="ECO:0000259" key="8">
    <source>
        <dbReference type="PROSITE" id="PS50928"/>
    </source>
</evidence>
<name>A0A7C5DX49_9BACT</name>
<dbReference type="InterPro" id="IPR035906">
    <property type="entry name" value="MetI-like_sf"/>
</dbReference>
<dbReference type="PANTHER" id="PTHR43227">
    <property type="entry name" value="BLL4140 PROTEIN"/>
    <property type="match status" value="1"/>
</dbReference>
<proteinExistence type="inferred from homology"/>
<dbReference type="SUPFAM" id="SSF161098">
    <property type="entry name" value="MetI-like"/>
    <property type="match status" value="1"/>
</dbReference>
<dbReference type="GO" id="GO:0005886">
    <property type="term" value="C:plasma membrane"/>
    <property type="evidence" value="ECO:0007669"/>
    <property type="project" value="UniProtKB-SubCell"/>
</dbReference>
<reference evidence="9" key="1">
    <citation type="journal article" date="2020" name="mSystems">
        <title>Genome- and Community-Level Interaction Insights into Carbon Utilization and Element Cycling Functions of Hydrothermarchaeota in Hydrothermal Sediment.</title>
        <authorList>
            <person name="Zhou Z."/>
            <person name="Liu Y."/>
            <person name="Xu W."/>
            <person name="Pan J."/>
            <person name="Luo Z.H."/>
            <person name="Li M."/>
        </authorList>
    </citation>
    <scope>NUCLEOTIDE SEQUENCE [LARGE SCALE GENOMIC DNA]</scope>
    <source>
        <strain evidence="9">HyVt-80</strain>
    </source>
</reference>
<comment type="similarity">
    <text evidence="7">Belongs to the binding-protein-dependent transport system permease family.</text>
</comment>
<evidence type="ECO:0000313" key="9">
    <source>
        <dbReference type="EMBL" id="HHF08639.1"/>
    </source>
</evidence>
<dbReference type="InterPro" id="IPR000515">
    <property type="entry name" value="MetI-like"/>
</dbReference>